<keyword evidence="3" id="KW-1185">Reference proteome</keyword>
<dbReference type="Pfam" id="PF20076">
    <property type="entry name" value="DUF6472"/>
    <property type="match status" value="1"/>
</dbReference>
<dbReference type="InterPro" id="IPR045525">
    <property type="entry name" value="DUF6472"/>
</dbReference>
<sequence length="60" mass="7359">MDQKSSCEHCIHYDYNEEYECYECEINLDEDEMIRFLSNSFQSCPHFKFGDEYTVVRKQM</sequence>
<name>A0A084JP34_9FIRM</name>
<proteinExistence type="predicted"/>
<accession>A0A084JP34</accession>
<dbReference type="OrthoDB" id="1823132at2"/>
<evidence type="ECO:0000313" key="2">
    <source>
        <dbReference type="EMBL" id="KEZ90718.1"/>
    </source>
</evidence>
<comment type="caution">
    <text evidence="2">The sequence shown here is derived from an EMBL/GenBank/DDBJ whole genome shotgun (WGS) entry which is preliminary data.</text>
</comment>
<dbReference type="AlphaFoldDB" id="A0A084JP34"/>
<dbReference type="STRING" id="29354.IO98_08255"/>
<reference evidence="2 3" key="1">
    <citation type="submission" date="2014-07" db="EMBL/GenBank/DDBJ databases">
        <title>Draft genome of Clostridium celerecrescens 152B isolated from sediments associated with methane hydrate from Krishna Godavari basin.</title>
        <authorList>
            <person name="Honkalas V.S."/>
            <person name="Dabir A.P."/>
            <person name="Arora P."/>
            <person name="Dhakephalkar P.K."/>
        </authorList>
    </citation>
    <scope>NUCLEOTIDE SEQUENCE [LARGE SCALE GENOMIC DNA]</scope>
    <source>
        <strain evidence="2 3">152B</strain>
    </source>
</reference>
<evidence type="ECO:0000259" key="1">
    <source>
        <dbReference type="Pfam" id="PF20076"/>
    </source>
</evidence>
<organism evidence="2 3">
    <name type="scientific">Lacrimispora celerecrescens</name>
    <dbReference type="NCBI Taxonomy" id="29354"/>
    <lineage>
        <taxon>Bacteria</taxon>
        <taxon>Bacillati</taxon>
        <taxon>Bacillota</taxon>
        <taxon>Clostridia</taxon>
        <taxon>Lachnospirales</taxon>
        <taxon>Lachnospiraceae</taxon>
        <taxon>Lacrimispora</taxon>
    </lineage>
</organism>
<feature type="domain" description="DUF6472" evidence="1">
    <location>
        <begin position="4"/>
        <end position="60"/>
    </location>
</feature>
<gene>
    <name evidence="2" type="ORF">IO98_08255</name>
</gene>
<dbReference type="RefSeq" id="WP_038279969.1">
    <property type="nucleotide sequence ID" value="NZ_JPME01000010.1"/>
</dbReference>
<evidence type="ECO:0000313" key="3">
    <source>
        <dbReference type="Proteomes" id="UP000028525"/>
    </source>
</evidence>
<dbReference type="EMBL" id="JPME01000010">
    <property type="protein sequence ID" value="KEZ90718.1"/>
    <property type="molecule type" value="Genomic_DNA"/>
</dbReference>
<protein>
    <recommendedName>
        <fullName evidence="1">DUF6472 domain-containing protein</fullName>
    </recommendedName>
</protein>
<dbReference type="Proteomes" id="UP000028525">
    <property type="component" value="Unassembled WGS sequence"/>
</dbReference>